<dbReference type="AlphaFoldDB" id="B9THU9"/>
<sequence length="284" mass="30625">MVSQWAKKAAPTSVTRMARVDRCSRRTPRRCSSSAMRRLTRDLGMPSARAAPEKLPWVTTAAKKARSLKSSIENPMQILHLDTSIFGDASVSRTLSAAIVAELGRRYPDARVAYRDLAARPVAHLDEVIAAGFRPSGIEHFSEADKAQHALSEELVKELLASDIIVLGVPMYNFSVPSQLKAWFDRIAQPGRTFQYTSTGPVGIAGGKKVIMASTRGGGYSSGPGAVMDFHETYTRAYFGFLGIQDFSVLRAELLSKGAELRSLSIKAALDGVPDAVAALAEAA</sequence>
<comment type="catalytic activity">
    <reaction evidence="6">
        <text>N,N-dimethyl-1,4-phenylenediamine + anthranilate + 2 NAD(+) = 2-(4-dimethylaminophenyl)diazenylbenzoate + 2 NADH + 2 H(+)</text>
        <dbReference type="Rhea" id="RHEA:55872"/>
        <dbReference type="ChEBI" id="CHEBI:15378"/>
        <dbReference type="ChEBI" id="CHEBI:15783"/>
        <dbReference type="ChEBI" id="CHEBI:16567"/>
        <dbReference type="ChEBI" id="CHEBI:57540"/>
        <dbReference type="ChEBI" id="CHEBI:57945"/>
        <dbReference type="ChEBI" id="CHEBI:71579"/>
        <dbReference type="EC" id="1.7.1.17"/>
    </reaction>
    <physiologicalReaction direction="right-to-left" evidence="6">
        <dbReference type="Rhea" id="RHEA:55874"/>
    </physiologicalReaction>
</comment>
<proteinExistence type="inferred from homology"/>
<dbReference type="InParanoid" id="B9THU9"/>
<dbReference type="EMBL" id="EQ981880">
    <property type="protein sequence ID" value="EEF24564.1"/>
    <property type="molecule type" value="Genomic_DNA"/>
</dbReference>
<keyword evidence="3" id="KW-0560">Oxidoreductase</keyword>
<evidence type="ECO:0000256" key="5">
    <source>
        <dbReference type="ARBA" id="ARBA00024061"/>
    </source>
</evidence>
<keyword evidence="10" id="KW-1185">Reference proteome</keyword>
<evidence type="ECO:0000256" key="2">
    <source>
        <dbReference type="ARBA" id="ARBA00022643"/>
    </source>
</evidence>
<dbReference type="eggNOG" id="ENOG502SEQC">
    <property type="taxonomic scope" value="Eukaryota"/>
</dbReference>
<dbReference type="InterPro" id="IPR003680">
    <property type="entry name" value="Flavodoxin_fold"/>
</dbReference>
<name>B9THU9_RICCO</name>
<dbReference type="PANTHER" id="PTHR43741">
    <property type="entry name" value="FMN-DEPENDENT NADH-AZOREDUCTASE 1"/>
    <property type="match status" value="1"/>
</dbReference>
<dbReference type="STRING" id="3988.B9THU9"/>
<evidence type="ECO:0000256" key="7">
    <source>
        <dbReference type="SAM" id="MobiDB-lite"/>
    </source>
</evidence>
<reference evidence="10" key="1">
    <citation type="journal article" date="2010" name="Nat. Biotechnol.">
        <title>Draft genome sequence of the oilseed species Ricinus communis.</title>
        <authorList>
            <person name="Chan A.P."/>
            <person name="Crabtree J."/>
            <person name="Zhao Q."/>
            <person name="Lorenzi H."/>
            <person name="Orvis J."/>
            <person name="Puiu D."/>
            <person name="Melake-Berhan A."/>
            <person name="Jones K.M."/>
            <person name="Redman J."/>
            <person name="Chen G."/>
            <person name="Cahoon E.B."/>
            <person name="Gedil M."/>
            <person name="Stanke M."/>
            <person name="Haas B.J."/>
            <person name="Wortman J.R."/>
            <person name="Fraser-Liggett C.M."/>
            <person name="Ravel J."/>
            <person name="Rabinowicz P.D."/>
        </authorList>
    </citation>
    <scope>NUCLEOTIDE SEQUENCE [LARGE SCALE GENOMIC DNA]</scope>
    <source>
        <strain evidence="10">cv. Hale</strain>
    </source>
</reference>
<dbReference type="Proteomes" id="UP000008311">
    <property type="component" value="Unassembled WGS sequence"/>
</dbReference>
<keyword evidence="2" id="KW-0288">FMN</keyword>
<dbReference type="InterPro" id="IPR023048">
    <property type="entry name" value="NADH:quinone_OxRdtase_FMN_depd"/>
</dbReference>
<evidence type="ECO:0000313" key="9">
    <source>
        <dbReference type="EMBL" id="EEF24564.1"/>
    </source>
</evidence>
<keyword evidence="4" id="KW-0520">NAD</keyword>
<organism evidence="9 10">
    <name type="scientific">Ricinus communis</name>
    <name type="common">Castor bean</name>
    <dbReference type="NCBI Taxonomy" id="3988"/>
    <lineage>
        <taxon>Eukaryota</taxon>
        <taxon>Viridiplantae</taxon>
        <taxon>Streptophyta</taxon>
        <taxon>Embryophyta</taxon>
        <taxon>Tracheophyta</taxon>
        <taxon>Spermatophyta</taxon>
        <taxon>Magnoliopsida</taxon>
        <taxon>eudicotyledons</taxon>
        <taxon>Gunneridae</taxon>
        <taxon>Pentapetalae</taxon>
        <taxon>rosids</taxon>
        <taxon>fabids</taxon>
        <taxon>Malpighiales</taxon>
        <taxon>Euphorbiaceae</taxon>
        <taxon>Acalyphoideae</taxon>
        <taxon>Acalypheae</taxon>
        <taxon>Ricinus</taxon>
    </lineage>
</organism>
<dbReference type="InterPro" id="IPR029039">
    <property type="entry name" value="Flavoprotein-like_sf"/>
</dbReference>
<dbReference type="HAMAP" id="MF_01216">
    <property type="entry name" value="Azoreductase_type1"/>
    <property type="match status" value="1"/>
</dbReference>
<feature type="domain" description="Flavodoxin-like fold" evidence="8">
    <location>
        <begin position="76"/>
        <end position="269"/>
    </location>
</feature>
<dbReference type="PANTHER" id="PTHR43741:SF4">
    <property type="entry name" value="FMN-DEPENDENT NADH:QUINONE OXIDOREDUCTASE"/>
    <property type="match status" value="1"/>
</dbReference>
<dbReference type="Gene3D" id="3.40.50.360">
    <property type="match status" value="1"/>
</dbReference>
<evidence type="ECO:0000256" key="1">
    <source>
        <dbReference type="ARBA" id="ARBA00022630"/>
    </source>
</evidence>
<dbReference type="EC" id="1.7.1.17" evidence="5"/>
<feature type="region of interest" description="Disordered" evidence="7">
    <location>
        <begin position="16"/>
        <end position="35"/>
    </location>
</feature>
<evidence type="ECO:0000256" key="3">
    <source>
        <dbReference type="ARBA" id="ARBA00023002"/>
    </source>
</evidence>
<gene>
    <name evidence="9" type="ORF">RCOM_1807250</name>
</gene>
<evidence type="ECO:0000256" key="6">
    <source>
        <dbReference type="ARBA" id="ARBA00048542"/>
    </source>
</evidence>
<evidence type="ECO:0000313" key="10">
    <source>
        <dbReference type="Proteomes" id="UP000008311"/>
    </source>
</evidence>
<dbReference type="GO" id="GO:0010181">
    <property type="term" value="F:FMN binding"/>
    <property type="evidence" value="ECO:0007669"/>
    <property type="project" value="InterPro"/>
</dbReference>
<accession>B9THU9</accession>
<dbReference type="SUPFAM" id="SSF52218">
    <property type="entry name" value="Flavoproteins"/>
    <property type="match status" value="1"/>
</dbReference>
<keyword evidence="1" id="KW-0285">Flavoprotein</keyword>
<evidence type="ECO:0000259" key="8">
    <source>
        <dbReference type="Pfam" id="PF02525"/>
    </source>
</evidence>
<dbReference type="InterPro" id="IPR050104">
    <property type="entry name" value="FMN-dep_NADH:Q_OxRdtase_AzoR1"/>
</dbReference>
<dbReference type="Pfam" id="PF02525">
    <property type="entry name" value="Flavodoxin_2"/>
    <property type="match status" value="1"/>
</dbReference>
<protein>
    <recommendedName>
        <fullName evidence="5">FMN-dependent NADH-azoreductase</fullName>
        <ecNumber evidence="5">1.7.1.17</ecNumber>
    </recommendedName>
</protein>
<dbReference type="GO" id="GO:0016655">
    <property type="term" value="F:oxidoreductase activity, acting on NAD(P)H, quinone or similar compound as acceptor"/>
    <property type="evidence" value="ECO:0000318"/>
    <property type="project" value="GO_Central"/>
</dbReference>
<evidence type="ECO:0000256" key="4">
    <source>
        <dbReference type="ARBA" id="ARBA00023027"/>
    </source>
</evidence>